<evidence type="ECO:0000313" key="2">
    <source>
        <dbReference type="EMBL" id="MXU82507.1"/>
    </source>
</evidence>
<feature type="transmembrane region" description="Helical" evidence="1">
    <location>
        <begin position="36"/>
        <end position="57"/>
    </location>
</feature>
<keyword evidence="1" id="KW-0812">Transmembrane</keyword>
<dbReference type="AlphaFoldDB" id="A0A6B0TZZ5"/>
<feature type="transmembrane region" description="Helical" evidence="1">
    <location>
        <begin position="12"/>
        <end position="30"/>
    </location>
</feature>
<keyword evidence="1" id="KW-1133">Transmembrane helix</keyword>
<accession>A0A6B0TZZ5</accession>
<evidence type="ECO:0000256" key="1">
    <source>
        <dbReference type="SAM" id="Phobius"/>
    </source>
</evidence>
<reference evidence="2" key="1">
    <citation type="submission" date="2019-12" db="EMBL/GenBank/DDBJ databases">
        <title>An insight into the sialome of adult female Ixodes ricinus ticks feeding for 6 days.</title>
        <authorList>
            <person name="Perner J."/>
            <person name="Ribeiro J.M.C."/>
        </authorList>
    </citation>
    <scope>NUCLEOTIDE SEQUENCE</scope>
    <source>
        <strain evidence="2">Semi-engorged</strain>
        <tissue evidence="2">Salivary glands</tissue>
    </source>
</reference>
<name>A0A6B0TZZ5_IXORI</name>
<protein>
    <submittedName>
        <fullName evidence="2">Uncharacterized protein</fullName>
    </submittedName>
</protein>
<sequence length="69" mass="8392">MVISKDGHFPKLTFSFFFFFFFLIIVGRLLRVDRPVSHPCFFALSYAGHYLFHYHYFWNWSFLKMSAVL</sequence>
<organism evidence="2">
    <name type="scientific">Ixodes ricinus</name>
    <name type="common">Common tick</name>
    <name type="synonym">Acarus ricinus</name>
    <dbReference type="NCBI Taxonomy" id="34613"/>
    <lineage>
        <taxon>Eukaryota</taxon>
        <taxon>Metazoa</taxon>
        <taxon>Ecdysozoa</taxon>
        <taxon>Arthropoda</taxon>
        <taxon>Chelicerata</taxon>
        <taxon>Arachnida</taxon>
        <taxon>Acari</taxon>
        <taxon>Parasitiformes</taxon>
        <taxon>Ixodida</taxon>
        <taxon>Ixodoidea</taxon>
        <taxon>Ixodidae</taxon>
        <taxon>Ixodinae</taxon>
        <taxon>Ixodes</taxon>
    </lineage>
</organism>
<dbReference type="EMBL" id="GIFC01000424">
    <property type="protein sequence ID" value="MXU82507.1"/>
    <property type="molecule type" value="Transcribed_RNA"/>
</dbReference>
<proteinExistence type="predicted"/>
<keyword evidence="1" id="KW-0472">Membrane</keyword>